<dbReference type="Gene3D" id="3.30.160.20">
    <property type="match status" value="2"/>
</dbReference>
<dbReference type="HAMAP" id="MF_00104">
    <property type="entry name" value="RNase_III"/>
    <property type="match status" value="1"/>
</dbReference>
<dbReference type="PROSITE" id="PS50142">
    <property type="entry name" value="RNASE_3_2"/>
    <property type="match status" value="1"/>
</dbReference>
<evidence type="ECO:0000256" key="2">
    <source>
        <dbReference type="ARBA" id="ARBA00022722"/>
    </source>
</evidence>
<comment type="similarity">
    <text evidence="1">Belongs to the ribonuclease III family.</text>
</comment>
<dbReference type="InterPro" id="IPR040540">
    <property type="entry name" value="RNase_3_N"/>
</dbReference>
<keyword evidence="11" id="KW-1185">Reference proteome</keyword>
<feature type="domain" description="RNase III" evidence="9">
    <location>
        <begin position="185"/>
        <end position="307"/>
    </location>
</feature>
<dbReference type="SMART" id="SM00535">
    <property type="entry name" value="RIBOc"/>
    <property type="match status" value="1"/>
</dbReference>
<dbReference type="InterPro" id="IPR011907">
    <property type="entry name" value="RNase_III"/>
</dbReference>
<evidence type="ECO:0000256" key="3">
    <source>
        <dbReference type="ARBA" id="ARBA00022759"/>
    </source>
</evidence>
<dbReference type="EMBL" id="OZ004259">
    <property type="protein sequence ID" value="CAK7919400.1"/>
    <property type="molecule type" value="Genomic_DNA"/>
</dbReference>
<dbReference type="Pfam" id="PF18497">
    <property type="entry name" value="RNase_3_N"/>
    <property type="match status" value="1"/>
</dbReference>
<dbReference type="InterPro" id="IPR000999">
    <property type="entry name" value="RNase_III_dom"/>
</dbReference>
<keyword evidence="5 6" id="KW-0694">RNA-binding</keyword>
<dbReference type="InterPro" id="IPR014720">
    <property type="entry name" value="dsRBD_dom"/>
</dbReference>
<sequence length="545" mass="61062">MAGSSLDDFVRHLSQNASASNYHDMTSFEKNNSRRSSSTDSNEPKRLKKEKPIDTPFGHVDMKKLEHCARTLQKQIRIIINEAPDSERLQELLESPNVDDDVKHEIQRNALVKVAAALKSQYNAKELDIFDDIITGNVSAEVDKIISDRKDDQKDDQKNDDDQDDEDDDEDDDDDEDGLPPLPPIHDPHLSDRVFIHKSTLNDRTYLSEKELIAAHNERLEFLGDSILNNVVTMIIYERFDHSPEGELSKIRSSLVNNKTLAEFAIAYGLDKRLRSNISDSILKQGNQKIFADVFEAYIGALAIQHKMVLTSIKSWLTKIMAWKLKEFDQEIKGLEPVNKNAKTDLYSLIGTAAFHPQYKVVKTGDGATESFIIRCEMGNDVLGEGVAPSSKEAGLRAAMQALKNRDLLEKYGQIRLGTDRNESKISSKMLYSKYQGLSGVPSNIVDETTGTGGTYIPSDIFPVIGDESQVFLPEAKNDLYAILNKRGIIPQYQVSAEEDKFKGELHIKNVLVAIGVDSSKKRAATRAAIALLKNKKALQEIEKL</sequence>
<name>A0ABP0EIP4_9ASCO</name>
<dbReference type="SMART" id="SM00358">
    <property type="entry name" value="DSRM"/>
    <property type="match status" value="2"/>
</dbReference>
<dbReference type="Proteomes" id="UP001497600">
    <property type="component" value="Chromosome G"/>
</dbReference>
<gene>
    <name evidence="10" type="primary">RNT1</name>
    <name evidence="10" type="ORF">CAAN4_G17898</name>
</gene>
<dbReference type="SUPFAM" id="SSF54768">
    <property type="entry name" value="dsRNA-binding domain-like"/>
    <property type="match status" value="2"/>
</dbReference>
<evidence type="ECO:0000256" key="7">
    <source>
        <dbReference type="SAM" id="MobiDB-lite"/>
    </source>
</evidence>
<feature type="domain" description="DRBM" evidence="8">
    <location>
        <begin position="341"/>
        <end position="408"/>
    </location>
</feature>
<dbReference type="PANTHER" id="PTHR11207:SF0">
    <property type="entry name" value="RIBONUCLEASE 3"/>
    <property type="match status" value="1"/>
</dbReference>
<feature type="compositionally biased region" description="Polar residues" evidence="7">
    <location>
        <begin position="15"/>
        <end position="30"/>
    </location>
</feature>
<accession>A0ABP0EIP4</accession>
<proteinExistence type="inferred from homology"/>
<dbReference type="Pfam" id="PF00035">
    <property type="entry name" value="dsrm"/>
    <property type="match status" value="2"/>
</dbReference>
<dbReference type="InterPro" id="IPR044449">
    <property type="entry name" value="Rnt1/Pac1_DSRM_fungi"/>
</dbReference>
<dbReference type="Gene3D" id="1.10.1520.10">
    <property type="entry name" value="Ribonuclease III domain"/>
    <property type="match status" value="1"/>
</dbReference>
<organism evidence="10 11">
    <name type="scientific">[Candida] anglica</name>
    <dbReference type="NCBI Taxonomy" id="148631"/>
    <lineage>
        <taxon>Eukaryota</taxon>
        <taxon>Fungi</taxon>
        <taxon>Dikarya</taxon>
        <taxon>Ascomycota</taxon>
        <taxon>Saccharomycotina</taxon>
        <taxon>Pichiomycetes</taxon>
        <taxon>Debaryomycetaceae</taxon>
        <taxon>Kurtzmaniella</taxon>
    </lineage>
</organism>
<dbReference type="SUPFAM" id="SSF69065">
    <property type="entry name" value="RNase III domain-like"/>
    <property type="match status" value="1"/>
</dbReference>
<dbReference type="PROSITE" id="PS00517">
    <property type="entry name" value="RNASE_3_1"/>
    <property type="match status" value="1"/>
</dbReference>
<evidence type="ECO:0000259" key="9">
    <source>
        <dbReference type="PROSITE" id="PS50142"/>
    </source>
</evidence>
<dbReference type="PANTHER" id="PTHR11207">
    <property type="entry name" value="RIBONUCLEASE III"/>
    <property type="match status" value="1"/>
</dbReference>
<keyword evidence="3" id="KW-0255">Endonuclease</keyword>
<dbReference type="Pfam" id="PF00636">
    <property type="entry name" value="Ribonuclease_3"/>
    <property type="match status" value="1"/>
</dbReference>
<dbReference type="CDD" id="cd19876">
    <property type="entry name" value="DSRM_RNT1p-like"/>
    <property type="match status" value="1"/>
</dbReference>
<feature type="region of interest" description="Disordered" evidence="7">
    <location>
        <begin position="15"/>
        <end position="56"/>
    </location>
</feature>
<evidence type="ECO:0000256" key="5">
    <source>
        <dbReference type="ARBA" id="ARBA00022884"/>
    </source>
</evidence>
<evidence type="ECO:0000259" key="8">
    <source>
        <dbReference type="PROSITE" id="PS50137"/>
    </source>
</evidence>
<feature type="compositionally biased region" description="Basic and acidic residues" evidence="7">
    <location>
        <begin position="148"/>
        <end position="157"/>
    </location>
</feature>
<evidence type="ECO:0000256" key="4">
    <source>
        <dbReference type="ARBA" id="ARBA00022801"/>
    </source>
</evidence>
<protein>
    <submittedName>
        <fullName evidence="10">Ribonuclease 3</fullName>
    </submittedName>
</protein>
<evidence type="ECO:0000256" key="6">
    <source>
        <dbReference type="PROSITE-ProRule" id="PRU00266"/>
    </source>
</evidence>
<dbReference type="InterPro" id="IPR036389">
    <property type="entry name" value="RNase_III_sf"/>
</dbReference>
<reference evidence="10 11" key="1">
    <citation type="submission" date="2024-01" db="EMBL/GenBank/DDBJ databases">
        <authorList>
            <consortium name="Genoscope - CEA"/>
            <person name="William W."/>
        </authorList>
    </citation>
    <scope>NUCLEOTIDE SEQUENCE [LARGE SCALE GENOMIC DNA]</scope>
    <source>
        <strain evidence="10 11">29B2s-10</strain>
    </source>
</reference>
<keyword evidence="4" id="KW-0378">Hydrolase</keyword>
<feature type="compositionally biased region" description="Basic and acidic residues" evidence="7">
    <location>
        <begin position="42"/>
        <end position="53"/>
    </location>
</feature>
<keyword evidence="2" id="KW-0540">Nuclease</keyword>
<dbReference type="CDD" id="cd00593">
    <property type="entry name" value="RIBOc"/>
    <property type="match status" value="1"/>
</dbReference>
<evidence type="ECO:0000313" key="11">
    <source>
        <dbReference type="Proteomes" id="UP001497600"/>
    </source>
</evidence>
<feature type="compositionally biased region" description="Acidic residues" evidence="7">
    <location>
        <begin position="158"/>
        <end position="178"/>
    </location>
</feature>
<feature type="region of interest" description="Disordered" evidence="7">
    <location>
        <begin position="148"/>
        <end position="190"/>
    </location>
</feature>
<feature type="domain" description="DRBM" evidence="8">
    <location>
        <begin position="475"/>
        <end position="538"/>
    </location>
</feature>
<evidence type="ECO:0000256" key="1">
    <source>
        <dbReference type="ARBA" id="ARBA00010183"/>
    </source>
</evidence>
<evidence type="ECO:0000313" key="10">
    <source>
        <dbReference type="EMBL" id="CAK7919400.1"/>
    </source>
</evidence>
<dbReference type="PROSITE" id="PS50137">
    <property type="entry name" value="DS_RBD"/>
    <property type="match status" value="2"/>
</dbReference>